<dbReference type="KEGG" id="zmk:HG535_0G05470"/>
<dbReference type="RefSeq" id="XP_037146389.1">
    <property type="nucleotide sequence ID" value="XM_037290494.1"/>
</dbReference>
<reference evidence="1 2" key="1">
    <citation type="submission" date="2020-07" db="EMBL/GenBank/DDBJ databases">
        <title>The yeast mating-type switching endonuclease HO is a domesticated member of an unorthodox homing genetic element family.</title>
        <authorList>
            <person name="Coughlan A.Y."/>
            <person name="Lombardi L."/>
            <person name="Braun-Galleani S."/>
            <person name="Martos A.R."/>
            <person name="Galeote V."/>
            <person name="Bigey F."/>
            <person name="Dequin S."/>
            <person name="Byrne K.P."/>
            <person name="Wolfe K.H."/>
        </authorList>
    </citation>
    <scope>NUCLEOTIDE SEQUENCE [LARGE SCALE GENOMIC DNA]</scope>
    <source>
        <strain evidence="1 2">NRRL Y-6702</strain>
    </source>
</reference>
<accession>A0A7H9B8U0</accession>
<sequence>MTARREFILDALNAPKFVYRYKSRAIGKDAKLTRSLEQEVQTCKYREILQSCNTFAIFDWIEDNTTRINRRYYWDKFIKTIRNDVQKGNIASLTAKLNNTAFSKALQIKNLKKAQDYRCSFFSVQTVDGLETLLQAFNVENCKLRLHSLGLRVVAQSGEPGGNSVASYIQALLEESTNMYTNINYDKLLKIAKASKNQSDQSGKRLLESLAEKGLSTPILANEDTWLLVTRTH</sequence>
<dbReference type="AlphaFoldDB" id="A0A7H9B8U0"/>
<dbReference type="OrthoDB" id="4036068at2759"/>
<dbReference type="EMBL" id="CP058610">
    <property type="protein sequence ID" value="QLG74664.1"/>
    <property type="molecule type" value="Genomic_DNA"/>
</dbReference>
<name>A0A7H9B8U0_ZYGMR</name>
<keyword evidence="2" id="KW-1185">Reference proteome</keyword>
<organism evidence="1 2">
    <name type="scientific">Zygotorulaspora mrakii</name>
    <name type="common">Zygosaccharomyces mrakii</name>
    <dbReference type="NCBI Taxonomy" id="42260"/>
    <lineage>
        <taxon>Eukaryota</taxon>
        <taxon>Fungi</taxon>
        <taxon>Dikarya</taxon>
        <taxon>Ascomycota</taxon>
        <taxon>Saccharomycotina</taxon>
        <taxon>Saccharomycetes</taxon>
        <taxon>Saccharomycetales</taxon>
        <taxon>Saccharomycetaceae</taxon>
        <taxon>Zygotorulaspora</taxon>
    </lineage>
</organism>
<gene>
    <name evidence="1" type="ORF">HG535_0G05470</name>
</gene>
<protein>
    <submittedName>
        <fullName evidence="1">Uncharacterized protein</fullName>
    </submittedName>
</protein>
<evidence type="ECO:0000313" key="2">
    <source>
        <dbReference type="Proteomes" id="UP000509704"/>
    </source>
</evidence>
<evidence type="ECO:0000313" key="1">
    <source>
        <dbReference type="EMBL" id="QLG74664.1"/>
    </source>
</evidence>
<proteinExistence type="predicted"/>
<dbReference type="GeneID" id="59238447"/>
<dbReference type="Proteomes" id="UP000509704">
    <property type="component" value="Chromosome 7"/>
</dbReference>